<dbReference type="EMBL" id="UFYW01000001">
    <property type="protein sequence ID" value="STD84706.1"/>
    <property type="molecule type" value="Genomic_DNA"/>
</dbReference>
<dbReference type="SUPFAM" id="SSF52540">
    <property type="entry name" value="P-loop containing nucleoside triphosphate hydrolases"/>
    <property type="match status" value="1"/>
</dbReference>
<evidence type="ECO:0000313" key="10">
    <source>
        <dbReference type="Proteomes" id="UP000571857"/>
    </source>
</evidence>
<dbReference type="PROSITE" id="PS50893">
    <property type="entry name" value="ABC_TRANSPORTER_2"/>
    <property type="match status" value="1"/>
</dbReference>
<dbReference type="InterPro" id="IPR027417">
    <property type="entry name" value="P-loop_NTPase"/>
</dbReference>
<dbReference type="GO" id="GO:0005524">
    <property type="term" value="F:ATP binding"/>
    <property type="evidence" value="ECO:0007669"/>
    <property type="project" value="UniProtKB-KW"/>
</dbReference>
<evidence type="ECO:0000256" key="2">
    <source>
        <dbReference type="ARBA" id="ARBA00022840"/>
    </source>
</evidence>
<dbReference type="Proteomes" id="UP001241571">
    <property type="component" value="Unassembled WGS sequence"/>
</dbReference>
<dbReference type="EMBL" id="JASUBT010000001">
    <property type="protein sequence ID" value="MDL4934358.1"/>
    <property type="molecule type" value="Genomic_DNA"/>
</dbReference>
<name>A0A1L8TT95_ENTGA</name>
<evidence type="ECO:0000313" key="4">
    <source>
        <dbReference type="EMBL" id="MBA0971607.1"/>
    </source>
</evidence>
<feature type="domain" description="ABC transporter" evidence="3">
    <location>
        <begin position="2"/>
        <end position="221"/>
    </location>
</feature>
<dbReference type="Pfam" id="PF00005">
    <property type="entry name" value="ABC_tran"/>
    <property type="match status" value="1"/>
</dbReference>
<protein>
    <submittedName>
        <fullName evidence="4">ATP-binding cassette domain-containing protein</fullName>
    </submittedName>
    <submittedName>
        <fullName evidence="7">Cell division ATP-binding protein FtsE</fullName>
    </submittedName>
</protein>
<evidence type="ECO:0000313" key="6">
    <source>
        <dbReference type="EMBL" id="QOG28440.1"/>
    </source>
</evidence>
<dbReference type="GO" id="GO:0005886">
    <property type="term" value="C:plasma membrane"/>
    <property type="evidence" value="ECO:0007669"/>
    <property type="project" value="TreeGrafter"/>
</dbReference>
<dbReference type="GO" id="GO:0016887">
    <property type="term" value="F:ATP hydrolysis activity"/>
    <property type="evidence" value="ECO:0007669"/>
    <property type="project" value="InterPro"/>
</dbReference>
<dbReference type="PANTHER" id="PTHR24220:SF86">
    <property type="entry name" value="ABC TRANSPORTER ABCH.1"/>
    <property type="match status" value="1"/>
</dbReference>
<keyword evidence="1" id="KW-0547">Nucleotide-binding</keyword>
<reference evidence="4 10" key="3">
    <citation type="submission" date="2020-06" db="EMBL/GenBank/DDBJ databases">
        <title>Crossreactivity between MHC class I-restricted antigens from cancer cells and an enterococcal bacteriophage.</title>
        <authorList>
            <person name="Fluckiger A."/>
            <person name="Daillere R."/>
            <person name="Sassi M."/>
            <person name="Cattoir V."/>
            <person name="Kroemer G."/>
            <person name="Zitvogel L."/>
        </authorList>
    </citation>
    <scope>NUCLEOTIDE SEQUENCE [LARGE SCALE GENOMIC DNA]</scope>
    <source>
        <strain evidence="4 10">EG4</strain>
    </source>
</reference>
<dbReference type="PROSITE" id="PS00211">
    <property type="entry name" value="ABC_TRANSPORTER_1"/>
    <property type="match status" value="1"/>
</dbReference>
<dbReference type="Proteomes" id="UP000254807">
    <property type="component" value="Unassembled WGS sequence"/>
</dbReference>
<dbReference type="InterPro" id="IPR017871">
    <property type="entry name" value="ABC_transporter-like_CS"/>
</dbReference>
<accession>A0A1L8TT95</accession>
<dbReference type="EMBL" id="JABXJK010000009">
    <property type="protein sequence ID" value="MBA0971607.1"/>
    <property type="molecule type" value="Genomic_DNA"/>
</dbReference>
<evidence type="ECO:0000256" key="1">
    <source>
        <dbReference type="ARBA" id="ARBA00022741"/>
    </source>
</evidence>
<dbReference type="AlphaFoldDB" id="A0A1L8TT95"/>
<dbReference type="Gene3D" id="3.40.50.300">
    <property type="entry name" value="P-loop containing nucleotide triphosphate hydrolases"/>
    <property type="match status" value="1"/>
</dbReference>
<evidence type="ECO:0000313" key="8">
    <source>
        <dbReference type="Proteomes" id="UP000254807"/>
    </source>
</evidence>
<dbReference type="OrthoDB" id="9791546at2"/>
<dbReference type="GO" id="GO:0022857">
    <property type="term" value="F:transmembrane transporter activity"/>
    <property type="evidence" value="ECO:0007669"/>
    <property type="project" value="TreeGrafter"/>
</dbReference>
<gene>
    <name evidence="7" type="primary">ftsE_4</name>
    <name evidence="6" type="ORF">EGM181_14830</name>
    <name evidence="4" type="ORF">HWH42_03180</name>
    <name evidence="7" type="ORF">NCTC12360_03253</name>
    <name evidence="5" type="ORF">QRX88_01350</name>
</gene>
<dbReference type="SMART" id="SM00382">
    <property type="entry name" value="AAA"/>
    <property type="match status" value="1"/>
</dbReference>
<keyword evidence="7" id="KW-0131">Cell cycle</keyword>
<reference evidence="6 9" key="2">
    <citation type="submission" date="2020-03" db="EMBL/GenBank/DDBJ databases">
        <title>Characterization of ganglioside-mimicking enterococci.</title>
        <authorList>
            <person name="Patry R.T."/>
            <person name="Nothaft H."/>
            <person name="Bridger R."/>
            <person name="Shajahan A."/>
            <person name="Huynh S."/>
            <person name="Sanchez S."/>
            <person name="Azadi P."/>
            <person name="Cooper K."/>
            <person name="Miller W.G."/>
            <person name="Parker C.T."/>
            <person name="Wells L."/>
            <person name="Szymanski C.M."/>
        </authorList>
    </citation>
    <scope>NUCLEOTIDE SEQUENCE [LARGE SCALE GENOMIC DNA]</scope>
    <source>
        <strain evidence="6 9">EGM181</strain>
    </source>
</reference>
<dbReference type="EMBL" id="CP050485">
    <property type="protein sequence ID" value="QOG28440.1"/>
    <property type="molecule type" value="Genomic_DNA"/>
</dbReference>
<dbReference type="InterPro" id="IPR003439">
    <property type="entry name" value="ABC_transporter-like_ATP-bd"/>
</dbReference>
<keyword evidence="8" id="KW-1185">Reference proteome</keyword>
<evidence type="ECO:0000313" key="5">
    <source>
        <dbReference type="EMBL" id="MDL4934358.1"/>
    </source>
</evidence>
<reference evidence="5 11" key="4">
    <citation type="submission" date="2023-06" db="EMBL/GenBank/DDBJ databases">
        <title>Acute promotion of culturable opportunistic pathogens and persistent increase of antibiotic resistance following antibiotic exposure in mouse gut microbiota.</title>
        <authorList>
            <person name="Li L."/>
            <person name="Wang B."/>
            <person name="Sun Y."/>
            <person name="Wang M."/>
            <person name="Xu H."/>
        </authorList>
    </citation>
    <scope>NUCLEOTIDE SEQUENCE [LARGE SCALE GENOMIC DNA]</scope>
    <source>
        <strain evidence="5 11">CRI2_2</strain>
    </source>
</reference>
<sequence>MIQFRDVTIHSLAKKEVLTKVTQLFPDDKPSYIIGKSGAGKSTLLKAIFGEVPVASGEIILNDEELNYDTLPDTLSNRRKIGFIFQDFRLIESFTVFENIAYVLHIKNEPVEKIRYEVEQLAFELGIEEKLADYCHQLSGGEQQRVAIARALIKQPQVILADEPTGNLDPLRGKEIIQLINSLSLQKKITTLIVTHDYTLIPENSNVYQLENQQVLKLGEQ</sequence>
<keyword evidence="2 4" id="KW-0067">ATP-binding</keyword>
<dbReference type="PANTHER" id="PTHR24220">
    <property type="entry name" value="IMPORT ATP-BINDING PROTEIN"/>
    <property type="match status" value="1"/>
</dbReference>
<dbReference type="Proteomes" id="UP000571857">
    <property type="component" value="Unassembled WGS sequence"/>
</dbReference>
<organism evidence="4 10">
    <name type="scientific">Enterococcus gallinarum</name>
    <dbReference type="NCBI Taxonomy" id="1353"/>
    <lineage>
        <taxon>Bacteria</taxon>
        <taxon>Bacillati</taxon>
        <taxon>Bacillota</taxon>
        <taxon>Bacilli</taxon>
        <taxon>Lactobacillales</taxon>
        <taxon>Enterococcaceae</taxon>
        <taxon>Enterococcus</taxon>
    </lineage>
</organism>
<dbReference type="RefSeq" id="WP_060813877.1">
    <property type="nucleotide sequence ID" value="NZ_BSYC01000001.1"/>
</dbReference>
<evidence type="ECO:0000313" key="7">
    <source>
        <dbReference type="EMBL" id="STD84706.1"/>
    </source>
</evidence>
<dbReference type="InterPro" id="IPR003593">
    <property type="entry name" value="AAA+_ATPase"/>
</dbReference>
<evidence type="ECO:0000313" key="11">
    <source>
        <dbReference type="Proteomes" id="UP001241571"/>
    </source>
</evidence>
<keyword evidence="7" id="KW-0132">Cell division</keyword>
<reference evidence="7 8" key="1">
    <citation type="submission" date="2018-06" db="EMBL/GenBank/DDBJ databases">
        <authorList>
            <consortium name="Pathogen Informatics"/>
            <person name="Doyle S."/>
        </authorList>
    </citation>
    <scope>NUCLEOTIDE SEQUENCE [LARGE SCALE GENOMIC DNA]</scope>
    <source>
        <strain evidence="7 8">NCTC12360</strain>
    </source>
</reference>
<dbReference type="InterPro" id="IPR015854">
    <property type="entry name" value="ABC_transpr_LolD-like"/>
</dbReference>
<evidence type="ECO:0000259" key="3">
    <source>
        <dbReference type="PROSITE" id="PS50893"/>
    </source>
</evidence>
<proteinExistence type="predicted"/>
<dbReference type="GO" id="GO:0051301">
    <property type="term" value="P:cell division"/>
    <property type="evidence" value="ECO:0007669"/>
    <property type="project" value="UniProtKB-KW"/>
</dbReference>
<dbReference type="Proteomes" id="UP000516696">
    <property type="component" value="Chromosome"/>
</dbReference>
<evidence type="ECO:0000313" key="9">
    <source>
        <dbReference type="Proteomes" id="UP000516696"/>
    </source>
</evidence>